<keyword evidence="7 9" id="KW-0234">DNA repair</keyword>
<dbReference type="PANTHER" id="PTHR47642:SF5">
    <property type="entry name" value="ATP-DEPENDENT DNA HELICASE"/>
    <property type="match status" value="1"/>
</dbReference>
<keyword evidence="14" id="KW-1185">Reference proteome</keyword>
<sequence length="645" mass="71249">MDSTNGRTRITIDLTDDDEVKTIVEPAGHSWKMSGVTEELSPASGSFKYSAVSLAGRNPRERDGAGSGPSCSQQEWPASGSPLNRAEGDPAGESSSPPVLSQEVRDRIARNKADALARRAAAMRKSAELPAGTSGQWQSAKRSSDLSFEQLGPPVNKRNGAAHGASTSTWEPPAPTEDVAEASKPRIILSAQQINVLETLRKRESVFLTGSAGTGKSELLKHAIKLMKSMYQDANVFVTASTGIAAVHINGTTLHSFAGIGLGKDSRATLVMKASRREAQQRWLRAKALICDEISMVDADFLDTLEYIARKVRRNEEPFGGIQLIFSGDFYQLPPVSKDGKKMFAFESDCWKKCIKLEMELTHVFRQEDEAFVKILNEVRTGQMSHGTIQALENCRGPPQGDLRDGVALTRLYPHNVDVKHENEMELRQLQTERVVYVAHDYSSSDFHKRMLDHFLAEQRLELCEGAQVMLLKNIEPLLGLCNGARGKVLGFTDATDPEEEAARTEHVKIVPHGRFPVVYFPNGGPLPPPEKDEKAQAKRPGMTKVIRPESWSSVEGSRVLVERTQIPLKLSWALSVHKCQGMTLDRVETDLTKAFEKGMCYVALSRVRSPEGLRLTGFDPRKVRVDEKVKTFYERLAEKGSRGG</sequence>
<dbReference type="InterPro" id="IPR051055">
    <property type="entry name" value="PIF1_helicase"/>
</dbReference>
<gene>
    <name evidence="13" type="ORF">KFL_007330030</name>
</gene>
<keyword evidence="1 9" id="KW-0547">Nucleotide-binding</keyword>
<reference evidence="13 14" key="1">
    <citation type="journal article" date="2014" name="Nat. Commun.">
        <title>Klebsormidium flaccidum genome reveals primary factors for plant terrestrial adaptation.</title>
        <authorList>
            <person name="Hori K."/>
            <person name="Maruyama F."/>
            <person name="Fujisawa T."/>
            <person name="Togashi T."/>
            <person name="Yamamoto N."/>
            <person name="Seo M."/>
            <person name="Sato S."/>
            <person name="Yamada T."/>
            <person name="Mori H."/>
            <person name="Tajima N."/>
            <person name="Moriyama T."/>
            <person name="Ikeuchi M."/>
            <person name="Watanabe M."/>
            <person name="Wada H."/>
            <person name="Kobayashi K."/>
            <person name="Saito M."/>
            <person name="Masuda T."/>
            <person name="Sasaki-Sekimoto Y."/>
            <person name="Mashiguchi K."/>
            <person name="Awai K."/>
            <person name="Shimojima M."/>
            <person name="Masuda S."/>
            <person name="Iwai M."/>
            <person name="Nobusawa T."/>
            <person name="Narise T."/>
            <person name="Kondo S."/>
            <person name="Saito H."/>
            <person name="Sato R."/>
            <person name="Murakawa M."/>
            <person name="Ihara Y."/>
            <person name="Oshima-Yamada Y."/>
            <person name="Ohtaka K."/>
            <person name="Satoh M."/>
            <person name="Sonobe K."/>
            <person name="Ishii M."/>
            <person name="Ohtani R."/>
            <person name="Kanamori-Sato M."/>
            <person name="Honoki R."/>
            <person name="Miyazaki D."/>
            <person name="Mochizuki H."/>
            <person name="Umetsu J."/>
            <person name="Higashi K."/>
            <person name="Shibata D."/>
            <person name="Kamiya Y."/>
            <person name="Sato N."/>
            <person name="Nakamura Y."/>
            <person name="Tabata S."/>
            <person name="Ida S."/>
            <person name="Kurokawa K."/>
            <person name="Ohta H."/>
        </authorList>
    </citation>
    <scope>NUCLEOTIDE SEQUENCE [LARGE SCALE GENOMIC DNA]</scope>
    <source>
        <strain evidence="13 14">NIES-2285</strain>
    </source>
</reference>
<dbReference type="InterPro" id="IPR010285">
    <property type="entry name" value="DNA_helicase_pif1-like_DEAD"/>
</dbReference>
<keyword evidence="9" id="KW-0233">DNA recombination</keyword>
<evidence type="ECO:0000256" key="10">
    <source>
        <dbReference type="SAM" id="MobiDB-lite"/>
    </source>
</evidence>
<evidence type="ECO:0000256" key="5">
    <source>
        <dbReference type="ARBA" id="ARBA00022840"/>
    </source>
</evidence>
<evidence type="ECO:0000256" key="3">
    <source>
        <dbReference type="ARBA" id="ARBA00022801"/>
    </source>
</evidence>
<comment type="catalytic activity">
    <reaction evidence="9">
        <text>ATP + H2O = ADP + phosphate + H(+)</text>
        <dbReference type="Rhea" id="RHEA:13065"/>
        <dbReference type="ChEBI" id="CHEBI:15377"/>
        <dbReference type="ChEBI" id="CHEBI:15378"/>
        <dbReference type="ChEBI" id="CHEBI:30616"/>
        <dbReference type="ChEBI" id="CHEBI:43474"/>
        <dbReference type="ChEBI" id="CHEBI:456216"/>
        <dbReference type="EC" id="5.6.2.3"/>
    </reaction>
</comment>
<dbReference type="CDD" id="cd18037">
    <property type="entry name" value="DEXSc_Pif1_like"/>
    <property type="match status" value="1"/>
</dbReference>
<dbReference type="OrthoDB" id="272985at2759"/>
<feature type="domain" description="DNA helicase Pif1-like 2B" evidence="12">
    <location>
        <begin position="447"/>
        <end position="492"/>
    </location>
</feature>
<keyword evidence="3 9" id="KW-0378">Hydrolase</keyword>
<dbReference type="EC" id="5.6.2.3" evidence="9"/>
<evidence type="ECO:0000256" key="9">
    <source>
        <dbReference type="RuleBase" id="RU363044"/>
    </source>
</evidence>
<keyword evidence="6" id="KW-0238">DNA-binding</keyword>
<dbReference type="AlphaFoldDB" id="A0A1Y1INS5"/>
<dbReference type="GO" id="GO:0016887">
    <property type="term" value="F:ATP hydrolysis activity"/>
    <property type="evidence" value="ECO:0007669"/>
    <property type="project" value="RHEA"/>
</dbReference>
<accession>A0A1Y1INS5</accession>
<dbReference type="GO" id="GO:0006281">
    <property type="term" value="P:DNA repair"/>
    <property type="evidence" value="ECO:0007669"/>
    <property type="project" value="UniProtKB-KW"/>
</dbReference>
<feature type="domain" description="DNA helicase Pif1-like DEAD-box helicase" evidence="11">
    <location>
        <begin position="193"/>
        <end position="385"/>
    </location>
</feature>
<dbReference type="OMA" id="SSAWESC"/>
<dbReference type="EMBL" id="DF237682">
    <property type="protein sequence ID" value="GAQ91139.1"/>
    <property type="molecule type" value="Genomic_DNA"/>
</dbReference>
<comment type="cofactor">
    <cofactor evidence="9">
        <name>Mg(2+)</name>
        <dbReference type="ChEBI" id="CHEBI:18420"/>
    </cofactor>
</comment>
<protein>
    <recommendedName>
        <fullName evidence="9">ATP-dependent DNA helicase</fullName>
        <ecNumber evidence="9">5.6.2.3</ecNumber>
    </recommendedName>
</protein>
<dbReference type="GO" id="GO:0005524">
    <property type="term" value="F:ATP binding"/>
    <property type="evidence" value="ECO:0007669"/>
    <property type="project" value="UniProtKB-KW"/>
</dbReference>
<dbReference type="GO" id="GO:0000723">
    <property type="term" value="P:telomere maintenance"/>
    <property type="evidence" value="ECO:0007669"/>
    <property type="project" value="InterPro"/>
</dbReference>
<feature type="compositionally biased region" description="Polar residues" evidence="10">
    <location>
        <begin position="133"/>
        <end position="147"/>
    </location>
</feature>
<evidence type="ECO:0000256" key="7">
    <source>
        <dbReference type="ARBA" id="ARBA00023204"/>
    </source>
</evidence>
<proteinExistence type="inferred from homology"/>
<keyword evidence="5 9" id="KW-0067">ATP-binding</keyword>
<evidence type="ECO:0000259" key="11">
    <source>
        <dbReference type="Pfam" id="PF05970"/>
    </source>
</evidence>
<dbReference type="GO" id="GO:0043139">
    <property type="term" value="F:5'-3' DNA helicase activity"/>
    <property type="evidence" value="ECO:0007669"/>
    <property type="project" value="UniProtKB-EC"/>
</dbReference>
<dbReference type="Pfam" id="PF05970">
    <property type="entry name" value="PIF1"/>
    <property type="match status" value="1"/>
</dbReference>
<name>A0A1Y1INS5_KLENI</name>
<comment type="similarity">
    <text evidence="9">Belongs to the helicase family.</text>
</comment>
<keyword evidence="2 9" id="KW-0227">DNA damage</keyword>
<feature type="region of interest" description="Disordered" evidence="10">
    <location>
        <begin position="54"/>
        <end position="179"/>
    </location>
</feature>
<evidence type="ECO:0000256" key="2">
    <source>
        <dbReference type="ARBA" id="ARBA00022763"/>
    </source>
</evidence>
<evidence type="ECO:0000256" key="1">
    <source>
        <dbReference type="ARBA" id="ARBA00022741"/>
    </source>
</evidence>
<dbReference type="Pfam" id="PF21530">
    <property type="entry name" value="Pif1_2B_dom"/>
    <property type="match status" value="1"/>
</dbReference>
<dbReference type="SUPFAM" id="SSF52540">
    <property type="entry name" value="P-loop containing nucleoside triphosphate hydrolases"/>
    <property type="match status" value="2"/>
</dbReference>
<keyword evidence="4 9" id="KW-0347">Helicase</keyword>
<dbReference type="InterPro" id="IPR049163">
    <property type="entry name" value="Pif1-like_2B_dom"/>
</dbReference>
<keyword evidence="8" id="KW-0413">Isomerase</keyword>
<dbReference type="InterPro" id="IPR027417">
    <property type="entry name" value="P-loop_NTPase"/>
</dbReference>
<evidence type="ECO:0000256" key="6">
    <source>
        <dbReference type="ARBA" id="ARBA00023125"/>
    </source>
</evidence>
<dbReference type="CDD" id="cd18809">
    <property type="entry name" value="SF1_C_RecD"/>
    <property type="match status" value="1"/>
</dbReference>
<dbReference type="Gene3D" id="3.40.50.300">
    <property type="entry name" value="P-loop containing nucleotide triphosphate hydrolases"/>
    <property type="match status" value="1"/>
</dbReference>
<evidence type="ECO:0000259" key="12">
    <source>
        <dbReference type="Pfam" id="PF21530"/>
    </source>
</evidence>
<evidence type="ECO:0000256" key="4">
    <source>
        <dbReference type="ARBA" id="ARBA00022806"/>
    </source>
</evidence>
<evidence type="ECO:0000256" key="8">
    <source>
        <dbReference type="ARBA" id="ARBA00023235"/>
    </source>
</evidence>
<evidence type="ECO:0000313" key="13">
    <source>
        <dbReference type="EMBL" id="GAQ91139.1"/>
    </source>
</evidence>
<dbReference type="STRING" id="105231.A0A1Y1INS5"/>
<dbReference type="PANTHER" id="PTHR47642">
    <property type="entry name" value="ATP-DEPENDENT DNA HELICASE"/>
    <property type="match status" value="1"/>
</dbReference>
<organism evidence="13 14">
    <name type="scientific">Klebsormidium nitens</name>
    <name type="common">Green alga</name>
    <name type="synonym">Ulothrix nitens</name>
    <dbReference type="NCBI Taxonomy" id="105231"/>
    <lineage>
        <taxon>Eukaryota</taxon>
        <taxon>Viridiplantae</taxon>
        <taxon>Streptophyta</taxon>
        <taxon>Klebsormidiophyceae</taxon>
        <taxon>Klebsormidiales</taxon>
        <taxon>Klebsormidiaceae</taxon>
        <taxon>Klebsormidium</taxon>
    </lineage>
</organism>
<dbReference type="Proteomes" id="UP000054558">
    <property type="component" value="Unassembled WGS sequence"/>
</dbReference>
<evidence type="ECO:0000313" key="14">
    <source>
        <dbReference type="Proteomes" id="UP000054558"/>
    </source>
</evidence>
<feature type="compositionally biased region" description="Basic and acidic residues" evidence="10">
    <location>
        <begin position="103"/>
        <end position="117"/>
    </location>
</feature>
<dbReference type="GO" id="GO:0006310">
    <property type="term" value="P:DNA recombination"/>
    <property type="evidence" value="ECO:0007669"/>
    <property type="project" value="UniProtKB-KW"/>
</dbReference>